<feature type="compositionally biased region" description="Low complexity" evidence="1">
    <location>
        <begin position="81"/>
        <end position="99"/>
    </location>
</feature>
<feature type="compositionally biased region" description="Basic and acidic residues" evidence="1">
    <location>
        <begin position="57"/>
        <end position="78"/>
    </location>
</feature>
<sequence length="162" mass="17652">MGVEQWKRKPMERTSGTSSLARSSLRGPGSQGGGQHAGSNHSLASPYHAAPAASPAKHKDSMLDKFKLFNHKDKEGRNKTTSSSGVSKRTSSSSGFSSAKSERSDSSTSLCSDAKPPPLPPHQRKSKIQTVITRKQCHKCMCTRAILRNRKLLQQRLVPLDQ</sequence>
<reference evidence="2 3" key="1">
    <citation type="submission" date="2023-11" db="EMBL/GenBank/DDBJ databases">
        <title>Halocaridina rubra genome assembly.</title>
        <authorList>
            <person name="Smith C."/>
        </authorList>
    </citation>
    <scope>NUCLEOTIDE SEQUENCE [LARGE SCALE GENOMIC DNA]</scope>
    <source>
        <strain evidence="2">EP-1</strain>
        <tissue evidence="2">Whole</tissue>
    </source>
</reference>
<evidence type="ECO:0000256" key="1">
    <source>
        <dbReference type="SAM" id="MobiDB-lite"/>
    </source>
</evidence>
<proteinExistence type="predicted"/>
<evidence type="ECO:0000313" key="2">
    <source>
        <dbReference type="EMBL" id="KAK7044281.1"/>
    </source>
</evidence>
<dbReference type="Proteomes" id="UP001381693">
    <property type="component" value="Unassembled WGS sequence"/>
</dbReference>
<keyword evidence="3" id="KW-1185">Reference proteome</keyword>
<protein>
    <submittedName>
        <fullName evidence="2">Uncharacterized protein</fullName>
    </submittedName>
</protein>
<dbReference type="AlphaFoldDB" id="A0AAN8ZQ43"/>
<feature type="region of interest" description="Disordered" evidence="1">
    <location>
        <begin position="1"/>
        <end position="130"/>
    </location>
</feature>
<dbReference type="EMBL" id="JAXCGZ010021733">
    <property type="protein sequence ID" value="KAK7044281.1"/>
    <property type="molecule type" value="Genomic_DNA"/>
</dbReference>
<gene>
    <name evidence="2" type="ORF">SK128_028651</name>
</gene>
<feature type="compositionally biased region" description="Low complexity" evidence="1">
    <location>
        <begin position="37"/>
        <end position="55"/>
    </location>
</feature>
<comment type="caution">
    <text evidence="2">The sequence shown here is derived from an EMBL/GenBank/DDBJ whole genome shotgun (WGS) entry which is preliminary data.</text>
</comment>
<evidence type="ECO:0000313" key="3">
    <source>
        <dbReference type="Proteomes" id="UP001381693"/>
    </source>
</evidence>
<organism evidence="2 3">
    <name type="scientific">Halocaridina rubra</name>
    <name type="common">Hawaiian red shrimp</name>
    <dbReference type="NCBI Taxonomy" id="373956"/>
    <lineage>
        <taxon>Eukaryota</taxon>
        <taxon>Metazoa</taxon>
        <taxon>Ecdysozoa</taxon>
        <taxon>Arthropoda</taxon>
        <taxon>Crustacea</taxon>
        <taxon>Multicrustacea</taxon>
        <taxon>Malacostraca</taxon>
        <taxon>Eumalacostraca</taxon>
        <taxon>Eucarida</taxon>
        <taxon>Decapoda</taxon>
        <taxon>Pleocyemata</taxon>
        <taxon>Caridea</taxon>
        <taxon>Atyoidea</taxon>
        <taxon>Atyidae</taxon>
        <taxon>Halocaridina</taxon>
    </lineage>
</organism>
<accession>A0AAN8ZQ43</accession>
<feature type="compositionally biased region" description="Basic and acidic residues" evidence="1">
    <location>
        <begin position="1"/>
        <end position="12"/>
    </location>
</feature>
<name>A0AAN8ZQ43_HALRR</name>